<proteinExistence type="predicted"/>
<feature type="compositionally biased region" description="Polar residues" evidence="1">
    <location>
        <begin position="519"/>
        <end position="534"/>
    </location>
</feature>
<feature type="compositionally biased region" description="Polar residues" evidence="1">
    <location>
        <begin position="667"/>
        <end position="689"/>
    </location>
</feature>
<dbReference type="Proteomes" id="UP000001072">
    <property type="component" value="Unassembled WGS sequence"/>
</dbReference>
<evidence type="ECO:0000313" key="2">
    <source>
        <dbReference type="EMBL" id="EGG04764.1"/>
    </source>
</evidence>
<feature type="region of interest" description="Disordered" evidence="1">
    <location>
        <begin position="1230"/>
        <end position="1275"/>
    </location>
</feature>
<evidence type="ECO:0000313" key="3">
    <source>
        <dbReference type="Proteomes" id="UP000001072"/>
    </source>
</evidence>
<feature type="region of interest" description="Disordered" evidence="1">
    <location>
        <begin position="961"/>
        <end position="983"/>
    </location>
</feature>
<feature type="compositionally biased region" description="Polar residues" evidence="1">
    <location>
        <begin position="444"/>
        <end position="458"/>
    </location>
</feature>
<dbReference type="GeneID" id="18933086"/>
<reference evidence="3" key="1">
    <citation type="journal article" date="2011" name="Proc. Natl. Acad. Sci. U.S.A.">
        <title>Obligate biotrophy features unraveled by the genomic analysis of rust fungi.</title>
        <authorList>
            <person name="Duplessis S."/>
            <person name="Cuomo C.A."/>
            <person name="Lin Y.-C."/>
            <person name="Aerts A."/>
            <person name="Tisserant E."/>
            <person name="Veneault-Fourrey C."/>
            <person name="Joly D.L."/>
            <person name="Hacquard S."/>
            <person name="Amselem J."/>
            <person name="Cantarel B.L."/>
            <person name="Chiu R."/>
            <person name="Coutinho P.M."/>
            <person name="Feau N."/>
            <person name="Field M."/>
            <person name="Frey P."/>
            <person name="Gelhaye E."/>
            <person name="Goldberg J."/>
            <person name="Grabherr M.G."/>
            <person name="Kodira C.D."/>
            <person name="Kohler A."/>
            <person name="Kuees U."/>
            <person name="Lindquist E.A."/>
            <person name="Lucas S.M."/>
            <person name="Mago R."/>
            <person name="Mauceli E."/>
            <person name="Morin E."/>
            <person name="Murat C."/>
            <person name="Pangilinan J.L."/>
            <person name="Park R."/>
            <person name="Pearson M."/>
            <person name="Quesneville H."/>
            <person name="Rouhier N."/>
            <person name="Sakthikumar S."/>
            <person name="Salamov A.A."/>
            <person name="Schmutz J."/>
            <person name="Selles B."/>
            <person name="Shapiro H."/>
            <person name="Tanguay P."/>
            <person name="Tuskan G.A."/>
            <person name="Henrissat B."/>
            <person name="Van de Peer Y."/>
            <person name="Rouze P."/>
            <person name="Ellis J.G."/>
            <person name="Dodds P.N."/>
            <person name="Schein J.E."/>
            <person name="Zhong S."/>
            <person name="Hamelin R.C."/>
            <person name="Grigoriev I.V."/>
            <person name="Szabo L.J."/>
            <person name="Martin F."/>
        </authorList>
    </citation>
    <scope>NUCLEOTIDE SEQUENCE [LARGE SCALE GENOMIC DNA]</scope>
    <source>
        <strain evidence="3">98AG31 / pathotype 3-4-7</strain>
    </source>
</reference>
<protein>
    <submittedName>
        <fullName evidence="2">Uncharacterized protein</fullName>
    </submittedName>
</protein>
<feature type="compositionally biased region" description="Low complexity" evidence="1">
    <location>
        <begin position="402"/>
        <end position="425"/>
    </location>
</feature>
<feature type="compositionally biased region" description="Basic and acidic residues" evidence="1">
    <location>
        <begin position="166"/>
        <end position="175"/>
    </location>
</feature>
<feature type="region of interest" description="Disordered" evidence="1">
    <location>
        <begin position="785"/>
        <end position="841"/>
    </location>
</feature>
<dbReference type="VEuPathDB" id="FungiDB:MELLADRAFT_78247"/>
<feature type="compositionally biased region" description="Polar residues" evidence="1">
    <location>
        <begin position="52"/>
        <end position="65"/>
    </location>
</feature>
<sequence>MDQQLNFFRISAPSDQLTLLIWLVLESLAQHQELTESEKIKLTYARSHDTSTNEPQSLASSSSPTEHPDSPDRRSGCKITLPINTSFLKTYGISKVLPQSIGRDAILEAEVGLLELQKRLADFIDQEFDDTTSEISTLELFHQLRIQCEIFSPFAGDQATSNRSSAHTDHKRTPNDDGIVGEIKGPGYNQLVNLVNHSIPLMLNPMGFEAQLRAYRALYSYPSLELDALRGGMGRKCASTVLDARIMVYFVGLVQSLATYLLKGVATVVERDPSRMSVRPHDLLVFIGEDELMTGFWDLFELTRTKACIDRMVAATSGGSYHHRTGSFGRISPDTVDKVGLGIGASRSANAAHPSHYAYLFTNHHLYISALQRSTVSRSQSRPPRKSHDQSNRAQSIETHRSTSNHLSSSSISSPSTTSHHAPSPVNSFSAAVYHHPAQRKPNSRNTSQSSSHYTQLSPRDPQATGSPALVTVGIVNPDAPELLPGATLKRTPSFGKRSKDRSSSAISRETSDHAKKWSLSSASNHGHSDSQAVVSPVSGHAAARSMSSTSRSSVASSQQSRRLTGQASFSNMKAIIQGQSSSSSRVARSRSRTAGSGHTSRHHSTTSPVFEASKHPIPSTPSSLYEDTDHDRREFLTMSPQDQFRSFNIDPSADSAQSTTDHKTEWNPNNSSNATETLVTRPSTSPTKPLQPRTERLPQHRKRVSEQQARPHAVKPEHRHHLSSSATEGTKPFERLTEADEAQDGESQQSVFEDDDDDNLARPGNMTSLVEALKIDPPWVTRTKASLTSPPSVSSLLTDSPAPSTQSLLRSKKPLTSFSMKKANTSGNKKRSGDSSINLKQISQPSSLLYSSVAISQMRTEPLPQASDKINLDMRHRSQNSTYSMIEDNDNSPATDAISDEAIKPQKRGLKSLFAKLKGRDDLPTLIRSSQPQFVSSAIGGINPRVKAAGGPHTDFHRSLPTPSHTSSAIFPRPQPGSARTARVVDGPMRLRAQKSSPMISTNAHATKVEAGPRSATLFPNTGFDQSHQDGPRRAVPHSISTPIRPFDIREMRTPSKSPTHLSSDQDTQSHRITPPGWEMNIDVPPPVPSLPSSAKSIRESYESDQNYKASSSSSVGRSSVDHTGSLCDTSPISKDGKSARQVPAIETSDGGHQQQQQELLTPPTDFEQAFVYPFIGLSRNESQTVKQRTITAGSNSSEASNQTVKYMNPSPVLHALLASPISPLRQASDRIEKSERPRRISLSSAHPSLGTTAGPTSTSSCRDSSSTNSTSCTSELVRQEFGGMTKEGVEGTEVMCESSPFILHKNLKSIVSPRSASGVGSSSMAGLNPMERTSGSGVAGEGRNQQEVQKGREGEMKSAEMRTIAALDRVKAKIGIFKNVEEVMEAIEEEQRQIELEILRKETEEEEELRESESVVGWLLDS</sequence>
<organism evidence="3">
    <name type="scientific">Melampsora larici-populina (strain 98AG31 / pathotype 3-4-7)</name>
    <name type="common">Poplar leaf rust fungus</name>
    <dbReference type="NCBI Taxonomy" id="747676"/>
    <lineage>
        <taxon>Eukaryota</taxon>
        <taxon>Fungi</taxon>
        <taxon>Dikarya</taxon>
        <taxon>Basidiomycota</taxon>
        <taxon>Pucciniomycotina</taxon>
        <taxon>Pucciniomycetes</taxon>
        <taxon>Pucciniales</taxon>
        <taxon>Melampsoraceae</taxon>
        <taxon>Melampsora</taxon>
    </lineage>
</organism>
<accession>F4RRZ1</accession>
<feature type="region of interest" description="Disordered" evidence="1">
    <location>
        <begin position="46"/>
        <end position="76"/>
    </location>
</feature>
<feature type="compositionally biased region" description="Basic and acidic residues" evidence="1">
    <location>
        <begin position="66"/>
        <end position="75"/>
    </location>
</feature>
<feature type="compositionally biased region" description="Basic and acidic residues" evidence="1">
    <location>
        <begin position="1230"/>
        <end position="1240"/>
    </location>
</feature>
<dbReference type="InParanoid" id="F4RRZ1"/>
<feature type="compositionally biased region" description="Low complexity" evidence="1">
    <location>
        <begin position="787"/>
        <end position="802"/>
    </location>
</feature>
<keyword evidence="3" id="KW-1185">Reference proteome</keyword>
<feature type="region of interest" description="Disordered" evidence="1">
    <location>
        <begin position="1022"/>
        <end position="1161"/>
    </location>
</feature>
<feature type="region of interest" description="Disordered" evidence="1">
    <location>
        <begin position="1405"/>
        <end position="1424"/>
    </location>
</feature>
<dbReference type="KEGG" id="mlr:MELLADRAFT_78247"/>
<name>F4RRZ1_MELLP</name>
<feature type="compositionally biased region" description="Polar residues" evidence="1">
    <location>
        <begin position="803"/>
        <end position="828"/>
    </location>
</feature>
<feature type="compositionally biased region" description="Polar residues" evidence="1">
    <location>
        <begin position="373"/>
        <end position="382"/>
    </location>
</feature>
<feature type="compositionally biased region" description="Polar residues" evidence="1">
    <location>
        <begin position="1056"/>
        <end position="1068"/>
    </location>
</feature>
<evidence type="ECO:0000256" key="1">
    <source>
        <dbReference type="SAM" id="MobiDB-lite"/>
    </source>
</evidence>
<dbReference type="RefSeq" id="XP_007411855.1">
    <property type="nucleotide sequence ID" value="XM_007411793.1"/>
</dbReference>
<feature type="compositionally biased region" description="Low complexity" evidence="1">
    <location>
        <begin position="581"/>
        <end position="599"/>
    </location>
</feature>
<dbReference type="OrthoDB" id="5382203at2759"/>
<feature type="region of interest" description="Disordered" evidence="1">
    <location>
        <begin position="157"/>
        <end position="179"/>
    </location>
</feature>
<feature type="compositionally biased region" description="Low complexity" evidence="1">
    <location>
        <begin position="1258"/>
        <end position="1275"/>
    </location>
</feature>
<dbReference type="EMBL" id="GL883116">
    <property type="protein sequence ID" value="EGG04764.1"/>
    <property type="molecule type" value="Genomic_DNA"/>
</dbReference>
<gene>
    <name evidence="2" type="ORF">MELLADRAFT_78247</name>
</gene>
<feature type="compositionally biased region" description="Low complexity" evidence="1">
    <location>
        <begin position="542"/>
        <end position="563"/>
    </location>
</feature>
<feature type="compositionally biased region" description="Polar residues" evidence="1">
    <location>
        <begin position="1243"/>
        <end position="1257"/>
    </location>
</feature>
<feature type="compositionally biased region" description="Low complexity" evidence="1">
    <location>
        <begin position="1315"/>
        <end position="1328"/>
    </location>
</feature>
<feature type="region of interest" description="Disordered" evidence="1">
    <location>
        <begin position="373"/>
        <end position="765"/>
    </location>
</feature>
<dbReference type="HOGENOM" id="CLU_252880_0_0_1"/>
<feature type="compositionally biased region" description="Basic and acidic residues" evidence="1">
    <location>
        <begin position="1351"/>
        <end position="1361"/>
    </location>
</feature>
<feature type="region of interest" description="Disordered" evidence="1">
    <location>
        <begin position="1315"/>
        <end position="1361"/>
    </location>
</feature>